<protein>
    <submittedName>
        <fullName evidence="1">Uncharacterized protein</fullName>
    </submittedName>
</protein>
<dbReference type="Proteomes" id="UP001056855">
    <property type="component" value="Plasmid unnamed2"/>
</dbReference>
<sequence>MGKEGGCWLTVEQALHRCLVTCKRLLVGVRIRKERGLISLGCLLYFRPVIDAELTGFGAIES</sequence>
<evidence type="ECO:0000313" key="2">
    <source>
        <dbReference type="Proteomes" id="UP001056855"/>
    </source>
</evidence>
<proteinExistence type="predicted"/>
<dbReference type="KEGG" id="sawl:NGM29_20085"/>
<gene>
    <name evidence="1" type="ORF">NGM29_20085</name>
</gene>
<keyword evidence="2" id="KW-1185">Reference proteome</keyword>
<accession>A0A9E7NCG5</accession>
<evidence type="ECO:0000313" key="1">
    <source>
        <dbReference type="EMBL" id="UTF55904.1"/>
    </source>
</evidence>
<name>A0A9E7NCG5_9EURY</name>
<dbReference type="AlphaFoldDB" id="A0A9E7NCG5"/>
<organism evidence="1 2">
    <name type="scientific">Natronosalvus rutilus</name>
    <dbReference type="NCBI Taxonomy" id="2953753"/>
    <lineage>
        <taxon>Archaea</taxon>
        <taxon>Methanobacteriati</taxon>
        <taxon>Methanobacteriota</taxon>
        <taxon>Stenosarchaea group</taxon>
        <taxon>Halobacteria</taxon>
        <taxon>Halobacteriales</taxon>
        <taxon>Natrialbaceae</taxon>
        <taxon>Natronosalvus</taxon>
    </lineage>
</organism>
<geneLocation type="plasmid" evidence="1 2">
    <name>unnamed2</name>
</geneLocation>
<keyword evidence="1" id="KW-0614">Plasmid</keyword>
<dbReference type="EMBL" id="CP100357">
    <property type="protein sequence ID" value="UTF55904.1"/>
    <property type="molecule type" value="Genomic_DNA"/>
</dbReference>
<reference evidence="1" key="1">
    <citation type="submission" date="2022-06" db="EMBL/GenBank/DDBJ databases">
        <title>Diverse halophilic archaea isolated from saline environments.</title>
        <authorList>
            <person name="Cui H.-L."/>
        </authorList>
    </citation>
    <scope>NUCLEOTIDE SEQUENCE</scope>
    <source>
        <strain evidence="1">WLHS1</strain>
        <plasmid evidence="1">unnamed2</plasmid>
    </source>
</reference>